<dbReference type="OrthoDB" id="371918at2157"/>
<protein>
    <recommendedName>
        <fullName evidence="1">AAA+ ATPase domain-containing protein</fullName>
    </recommendedName>
</protein>
<dbReference type="Pfam" id="PF13173">
    <property type="entry name" value="AAA_14"/>
    <property type="match status" value="1"/>
</dbReference>
<dbReference type="GeneID" id="1459340"/>
<dbReference type="SUPFAM" id="SSF52540">
    <property type="entry name" value="P-loop containing nucleoside triphosphate hydrolases"/>
    <property type="match status" value="1"/>
</dbReference>
<dbReference type="EMBL" id="BA000023">
    <property type="protein sequence ID" value="BAK54530.1"/>
    <property type="molecule type" value="Genomic_DNA"/>
</dbReference>
<dbReference type="RefSeq" id="WP_052846539.1">
    <property type="nucleotide sequence ID" value="NC_003106.2"/>
</dbReference>
<dbReference type="InterPro" id="IPR041682">
    <property type="entry name" value="AAA_14"/>
</dbReference>
<dbReference type="PANTHER" id="PTHR33295">
    <property type="entry name" value="ATPASE"/>
    <property type="match status" value="1"/>
</dbReference>
<dbReference type="Pfam" id="PF13635">
    <property type="entry name" value="DUF4143"/>
    <property type="match status" value="1"/>
</dbReference>
<dbReference type="KEGG" id="sto:STK_13230"/>
<dbReference type="InterPro" id="IPR027417">
    <property type="entry name" value="P-loop_NTPase"/>
</dbReference>
<dbReference type="eggNOG" id="arCOG03167">
    <property type="taxonomic scope" value="Archaea"/>
</dbReference>
<organism evidence="2 3">
    <name type="scientific">Sulfurisphaera tokodaii (strain DSM 16993 / JCM 10545 / NBRC 100140 / 7)</name>
    <name type="common">Sulfolobus tokodaii</name>
    <dbReference type="NCBI Taxonomy" id="273063"/>
    <lineage>
        <taxon>Archaea</taxon>
        <taxon>Thermoproteota</taxon>
        <taxon>Thermoprotei</taxon>
        <taxon>Sulfolobales</taxon>
        <taxon>Sulfolobaceae</taxon>
        <taxon>Sulfurisphaera</taxon>
    </lineage>
</organism>
<name>F9VP22_SULTO</name>
<dbReference type="AlphaFoldDB" id="F9VP22"/>
<evidence type="ECO:0000313" key="3">
    <source>
        <dbReference type="Proteomes" id="UP000001015"/>
    </source>
</evidence>
<dbReference type="Proteomes" id="UP000001015">
    <property type="component" value="Chromosome"/>
</dbReference>
<sequence length="526" mass="61075">MPEDLTSIKNKLRNYNPWWYDNKWYEKDQNLLDFYNSVLKVEPRLYYHITQKIIEPYYGIITIRGPRRAGKTTLLKLVINHLIHKLNVNPPSIFYISLDYQGLKDVELVEILEIIANSSNDEKYIFLDEVSMYKDWALALKNIYDMGLVEKAKLKIIATGSHSMDLAEAVSKLRNRQGNLASRLNLGGNLIHRTLRFSEVIEALKQEIDKELQSSRFRKVGKRFQILQALNSGIIDKTLENIHNSYYLLLAKTFDEYLIHGGYPKVIDMYNKKGTIDEGIYKDIAKLLIDDSEKAGLNPNVLNNILLYLTDDKRLSGLLNLSDLASKLGISHKDVKERNFNLGAYLTYLKSASAFFFVYQEESECMSNVRPDINTKNYVLDPFLYFSLYSYLRNVPNPFKKSVEMLKDENFKGLLVESTVASHLLNSQFLFEHISDVKFENVLMYTRNEKGETDFILCVNKSNVNYRFLIECKYRNKPEINKKSLKDVSTLIVLTKDKLGQEDFKDEKGNTINIVYIPVPEFLLLF</sequence>
<accession>F9VP22</accession>
<dbReference type="InterPro" id="IPR003593">
    <property type="entry name" value="AAA+_ATPase"/>
</dbReference>
<gene>
    <name evidence="2" type="primary">ST1323</name>
    <name evidence="2" type="ordered locus">STK_13230</name>
</gene>
<evidence type="ECO:0000313" key="2">
    <source>
        <dbReference type="EMBL" id="BAK54530.1"/>
    </source>
</evidence>
<dbReference type="STRING" id="273063.STK_13230"/>
<dbReference type="SMART" id="SM00382">
    <property type="entry name" value="AAA"/>
    <property type="match status" value="1"/>
</dbReference>
<reference evidence="3" key="1">
    <citation type="journal article" date="2001" name="DNA Res.">
        <title>Complete genome sequence of an aerobic thermoacidophilic Crenarchaeon, Sulfolobus tokodaii strain7.</title>
        <authorList>
            <person name="Kawarabayasi Y."/>
            <person name="Hino Y."/>
            <person name="Horikawa H."/>
            <person name="Jin-no K."/>
            <person name="Takahashi M."/>
            <person name="Sekine M."/>
            <person name="Baba S."/>
            <person name="Ankai A."/>
            <person name="Kosugi H."/>
            <person name="Hosoyama A."/>
            <person name="Fukui S."/>
            <person name="Nagai Y."/>
            <person name="Nishijima K."/>
            <person name="Otsuka R."/>
            <person name="Nakazawa H."/>
            <person name="Takamiya M."/>
            <person name="Kato Y."/>
            <person name="Yoshizawa T."/>
            <person name="Tanaka T."/>
            <person name="Kudoh Y."/>
            <person name="Yamazaki J."/>
            <person name="Kushida N."/>
            <person name="Oguchi A."/>
            <person name="Aoki K."/>
            <person name="Masuda S."/>
            <person name="Yanagii M."/>
            <person name="Nishimura M."/>
            <person name="Yamagishi A."/>
            <person name="Oshima T."/>
            <person name="Kikuchi H."/>
        </authorList>
    </citation>
    <scope>NUCLEOTIDE SEQUENCE [LARGE SCALE GENOMIC DNA]</scope>
    <source>
        <strain evidence="3">DSM 16993 / JCM 10545 / NBRC 100140 / 7</strain>
    </source>
</reference>
<dbReference type="PATRIC" id="fig|273063.9.peg.1512"/>
<keyword evidence="3" id="KW-1185">Reference proteome</keyword>
<evidence type="ECO:0000259" key="1">
    <source>
        <dbReference type="SMART" id="SM00382"/>
    </source>
</evidence>
<dbReference type="InterPro" id="IPR025420">
    <property type="entry name" value="DUF4143"/>
</dbReference>
<proteinExistence type="predicted"/>
<dbReference type="PANTHER" id="PTHR33295:SF18">
    <property type="entry name" value="AAA+ ATPASE DOMAIN-CONTAINING PROTEIN"/>
    <property type="match status" value="1"/>
</dbReference>
<feature type="domain" description="AAA+ ATPase" evidence="1">
    <location>
        <begin position="57"/>
        <end position="207"/>
    </location>
</feature>